<sequence length="50" mass="6126">MIGWQFFLLHISSNVKLAYSWFLLRYIFKLVDLLRQCVDRSIYMCFFDKG</sequence>
<accession>A0A2P6SC92</accession>
<dbReference type="Gramene" id="PRQ56300">
    <property type="protein sequence ID" value="PRQ56300"/>
    <property type="gene ID" value="RchiOBHm_Chr1g0334251"/>
</dbReference>
<gene>
    <name evidence="1" type="ORF">RchiOBHm_Chr1g0334251</name>
</gene>
<organism evidence="1 2">
    <name type="scientific">Rosa chinensis</name>
    <name type="common">China rose</name>
    <dbReference type="NCBI Taxonomy" id="74649"/>
    <lineage>
        <taxon>Eukaryota</taxon>
        <taxon>Viridiplantae</taxon>
        <taxon>Streptophyta</taxon>
        <taxon>Embryophyta</taxon>
        <taxon>Tracheophyta</taxon>
        <taxon>Spermatophyta</taxon>
        <taxon>Magnoliopsida</taxon>
        <taxon>eudicotyledons</taxon>
        <taxon>Gunneridae</taxon>
        <taxon>Pentapetalae</taxon>
        <taxon>rosids</taxon>
        <taxon>fabids</taxon>
        <taxon>Rosales</taxon>
        <taxon>Rosaceae</taxon>
        <taxon>Rosoideae</taxon>
        <taxon>Rosoideae incertae sedis</taxon>
        <taxon>Rosa</taxon>
    </lineage>
</organism>
<evidence type="ECO:0000313" key="2">
    <source>
        <dbReference type="Proteomes" id="UP000238479"/>
    </source>
</evidence>
<proteinExistence type="predicted"/>
<keyword evidence="2" id="KW-1185">Reference proteome</keyword>
<comment type="caution">
    <text evidence="1">The sequence shown here is derived from an EMBL/GenBank/DDBJ whole genome shotgun (WGS) entry which is preliminary data.</text>
</comment>
<name>A0A2P6SC92_ROSCH</name>
<dbReference type="EMBL" id="PDCK01000039">
    <property type="protein sequence ID" value="PRQ56300.1"/>
    <property type="molecule type" value="Genomic_DNA"/>
</dbReference>
<protein>
    <submittedName>
        <fullName evidence="1">Uncharacterized protein</fullName>
    </submittedName>
</protein>
<evidence type="ECO:0000313" key="1">
    <source>
        <dbReference type="EMBL" id="PRQ56300.1"/>
    </source>
</evidence>
<dbReference type="AlphaFoldDB" id="A0A2P6SC92"/>
<dbReference type="Proteomes" id="UP000238479">
    <property type="component" value="Chromosome 1"/>
</dbReference>
<reference evidence="1 2" key="1">
    <citation type="journal article" date="2018" name="Nat. Genet.">
        <title>The Rosa genome provides new insights in the design of modern roses.</title>
        <authorList>
            <person name="Bendahmane M."/>
        </authorList>
    </citation>
    <scope>NUCLEOTIDE SEQUENCE [LARGE SCALE GENOMIC DNA]</scope>
    <source>
        <strain evidence="2">cv. Old Blush</strain>
    </source>
</reference>